<sequence>MSWFKKGRADSKSTGQSGNNDDLTINRSRTDTDPQTCLEVFQNHWKQALQVIGGDRNGNTQKNQKCSNDELEAVLQNFEQMINLLAGEEGLDENGQGMPGPILHYLLEEKIFERFCDWCLSHVEHGEKLKQEQLRMFEQLISQSHQLLLIHKAIIQPLLKLLSLCASTVKLDTENKLVLVLHQLCVCISQETLILESFFNTSANHGPARFLIFSLLIPYIHREGKVGQLARDALLLIMTLSSKYPHIGVYIAENSDFCPVLATGLSGLYSSLPRKIPCYTDEWHQFTQDDINHIPELQMFLNSLEFCNAVTQIGHPAIKSQLMKYIYDGFLVPVLGPALHQNSREEVIAATAYLELFLRKATEPELIKTFLKFILTEQNDEIVILDSLVTRINSSSKPLCVVSLSLFKTLVDLNCEDVMFQLLFKYLVPCTHVMVSQRRNVKDLDLYGKSAERFLSLRPSCCVPTDNENRTQSTSSERCMSNSSDANIPSTHASRPRHGLGSFLRARKREQNYQKKRAATVSSSEQQKSGFPTTSIASQLKNYETDYSDYLVEARQQLENCAKACSTWTYPYDGNYPSEDIFSEFVENSMQNCDTAPSIEGKLGFSASLSDSGTESNNSKAASVQFLYHGDTLASSIPSQKSEGTLSSSTQLDDDVFQSDISSSYQSKGSDLSEILRNYDRSSGEDCVSSMTDSNDEGDFLSYLEGMETPPGENGSLEESIESLEAILNKFISFSSVTSSCSKSESCDSSLANSNPKPCEEPSAHSTGNKCVDRLTDGSDQMENSSSNFSNPSSVDSKKAKCDGTTFEVIEDVDSNAQVRNLAMETPSPKDSTSFIDISMSHFKKDTKDSLSLDVSQSSEYPDSIRRNSSKDEGFSKSVSFNLTPVSSMQSTSSISQNSSAAIVRVPSEPAIKMSPNQPNIGAFLMALFCKLDGMMQNSLPVNLLLTGIISRLAAYPQPLLRSFLLSHNLVFQPSVKSLLQVLTSVRQKVDHFAMTVPSFEGLLLKARQTLVKREENWVSGVVPRSPYLQNTVSPIKAPPIVENNTKEKKKLSLADLFKRSPTKRTLPTIGKGGPQLQVVQGGRGYRYINYQNRPQEVVQNPMDLPKIRNAVYCAIVLEEFLKELAALSQEHAVIYMDDGYSSYEEVMSV</sequence>
<proteinExistence type="inferred from homology"/>
<dbReference type="Proteomes" id="UP001186944">
    <property type="component" value="Unassembled WGS sequence"/>
</dbReference>
<dbReference type="PANTHER" id="PTHR21705:SF11">
    <property type="entry name" value="FHIP FAMILY PROTEIN CG3558"/>
    <property type="match status" value="1"/>
</dbReference>
<keyword evidence="5" id="KW-1185">Reference proteome</keyword>
<evidence type="ECO:0000259" key="3">
    <source>
        <dbReference type="Pfam" id="PF19314"/>
    </source>
</evidence>
<dbReference type="InterPro" id="IPR045668">
    <property type="entry name" value="FHIP_KELAA_motif"/>
</dbReference>
<dbReference type="AlphaFoldDB" id="A0AA89BWP2"/>
<feature type="compositionally biased region" description="Polar residues" evidence="2">
    <location>
        <begin position="520"/>
        <end position="533"/>
    </location>
</feature>
<dbReference type="InterPro" id="IPR019384">
    <property type="entry name" value="FHIP"/>
</dbReference>
<protein>
    <recommendedName>
        <fullName evidence="3">FHF complex subunit HOOK-interacting protein C-terminal domain-containing protein</fullName>
    </recommendedName>
</protein>
<dbReference type="Pfam" id="PF10257">
    <property type="entry name" value="RAI16-like"/>
    <property type="match status" value="1"/>
</dbReference>
<dbReference type="InterPro" id="IPR045669">
    <property type="entry name" value="FHIP_C"/>
</dbReference>
<evidence type="ECO:0000256" key="2">
    <source>
        <dbReference type="SAM" id="MobiDB-lite"/>
    </source>
</evidence>
<dbReference type="Pfam" id="PF19314">
    <property type="entry name" value="DUF5917"/>
    <property type="match status" value="1"/>
</dbReference>
<feature type="region of interest" description="Disordered" evidence="2">
    <location>
        <begin position="514"/>
        <end position="533"/>
    </location>
</feature>
<accession>A0AA89BWP2</accession>
<feature type="region of interest" description="Disordered" evidence="2">
    <location>
        <begin position="745"/>
        <end position="800"/>
    </location>
</feature>
<feature type="compositionally biased region" description="Basic and acidic residues" evidence="2">
    <location>
        <begin position="863"/>
        <end position="875"/>
    </location>
</feature>
<organism evidence="4 5">
    <name type="scientific">Pinctada imbricata</name>
    <name type="common">Atlantic pearl-oyster</name>
    <name type="synonym">Pinctada martensii</name>
    <dbReference type="NCBI Taxonomy" id="66713"/>
    <lineage>
        <taxon>Eukaryota</taxon>
        <taxon>Metazoa</taxon>
        <taxon>Spiralia</taxon>
        <taxon>Lophotrochozoa</taxon>
        <taxon>Mollusca</taxon>
        <taxon>Bivalvia</taxon>
        <taxon>Autobranchia</taxon>
        <taxon>Pteriomorphia</taxon>
        <taxon>Pterioida</taxon>
        <taxon>Pterioidea</taxon>
        <taxon>Pteriidae</taxon>
        <taxon>Pinctada</taxon>
    </lineage>
</organism>
<comment type="similarity">
    <text evidence="1">Belongs to the FHIP family.</text>
</comment>
<feature type="domain" description="FHF complex subunit HOOK-interacting protein C-terminal" evidence="3">
    <location>
        <begin position="921"/>
        <end position="1014"/>
    </location>
</feature>
<dbReference type="Pfam" id="PF19311">
    <property type="entry name" value="KELAA"/>
    <property type="match status" value="1"/>
</dbReference>
<reference evidence="4" key="1">
    <citation type="submission" date="2019-08" db="EMBL/GenBank/DDBJ databases">
        <title>The improved chromosome-level genome for the pearl oyster Pinctada fucata martensii using PacBio sequencing and Hi-C.</title>
        <authorList>
            <person name="Zheng Z."/>
        </authorList>
    </citation>
    <scope>NUCLEOTIDE SEQUENCE</scope>
    <source>
        <strain evidence="4">ZZ-2019</strain>
        <tissue evidence="4">Adductor muscle</tissue>
    </source>
</reference>
<feature type="region of interest" description="Disordered" evidence="2">
    <location>
        <begin position="465"/>
        <end position="501"/>
    </location>
</feature>
<evidence type="ECO:0000256" key="1">
    <source>
        <dbReference type="ARBA" id="ARBA00024336"/>
    </source>
</evidence>
<evidence type="ECO:0000313" key="4">
    <source>
        <dbReference type="EMBL" id="KAK3099259.1"/>
    </source>
</evidence>
<evidence type="ECO:0000313" key="5">
    <source>
        <dbReference type="Proteomes" id="UP001186944"/>
    </source>
</evidence>
<feature type="compositionally biased region" description="Polar residues" evidence="2">
    <location>
        <begin position="12"/>
        <end position="27"/>
    </location>
</feature>
<name>A0AA89BWP2_PINIB</name>
<feature type="compositionally biased region" description="Low complexity" evidence="2">
    <location>
        <begin position="784"/>
        <end position="795"/>
    </location>
</feature>
<feature type="region of interest" description="Disordered" evidence="2">
    <location>
        <begin position="847"/>
        <end position="875"/>
    </location>
</feature>
<dbReference type="PANTHER" id="PTHR21705">
    <property type="entry name" value="RAI16 PROTEIN-RELATED"/>
    <property type="match status" value="1"/>
</dbReference>
<feature type="compositionally biased region" description="Polar residues" evidence="2">
    <location>
        <begin position="470"/>
        <end position="493"/>
    </location>
</feature>
<dbReference type="EMBL" id="VSWD01000006">
    <property type="protein sequence ID" value="KAK3099259.1"/>
    <property type="molecule type" value="Genomic_DNA"/>
</dbReference>
<gene>
    <name evidence="4" type="ORF">FSP39_001757</name>
</gene>
<feature type="region of interest" description="Disordered" evidence="2">
    <location>
        <begin position="1"/>
        <end position="29"/>
    </location>
</feature>
<comment type="caution">
    <text evidence="4">The sequence shown here is derived from an EMBL/GenBank/DDBJ whole genome shotgun (WGS) entry which is preliminary data.</text>
</comment>